<comment type="caution">
    <text evidence="3">The sequence shown here is derived from an EMBL/GenBank/DDBJ whole genome shotgun (WGS) entry which is preliminary data.</text>
</comment>
<keyword evidence="4" id="KW-1185">Reference proteome</keyword>
<feature type="compositionally biased region" description="Acidic residues" evidence="1">
    <location>
        <begin position="199"/>
        <end position="217"/>
    </location>
</feature>
<keyword evidence="2" id="KW-0812">Transmembrane</keyword>
<evidence type="ECO:0000313" key="4">
    <source>
        <dbReference type="Proteomes" id="UP000828390"/>
    </source>
</evidence>
<reference evidence="3" key="2">
    <citation type="submission" date="2020-11" db="EMBL/GenBank/DDBJ databases">
        <authorList>
            <person name="McCartney M.A."/>
            <person name="Auch B."/>
            <person name="Kono T."/>
            <person name="Mallez S."/>
            <person name="Becker A."/>
            <person name="Gohl D.M."/>
            <person name="Silverstein K.A.T."/>
            <person name="Koren S."/>
            <person name="Bechman K.B."/>
            <person name="Herman A."/>
            <person name="Abrahante J.E."/>
            <person name="Garbe J."/>
        </authorList>
    </citation>
    <scope>NUCLEOTIDE SEQUENCE</scope>
    <source>
        <strain evidence="3">Duluth1</strain>
        <tissue evidence="3">Whole animal</tissue>
    </source>
</reference>
<proteinExistence type="predicted"/>
<feature type="compositionally biased region" description="Polar residues" evidence="1">
    <location>
        <begin position="225"/>
        <end position="241"/>
    </location>
</feature>
<dbReference type="AlphaFoldDB" id="A0A9D4BN34"/>
<evidence type="ECO:0000256" key="1">
    <source>
        <dbReference type="SAM" id="MobiDB-lite"/>
    </source>
</evidence>
<evidence type="ECO:0000313" key="3">
    <source>
        <dbReference type="EMBL" id="KAH3702214.1"/>
    </source>
</evidence>
<sequence length="241" mass="26421">MLNHHGELRKDSCAKSYSSVCVNATVHDTISYIGQDSLVQNYDPTSSSTPVASSAVTSEFVTSQAEEEAEASSIVTGVVSALSSCVVVLIFIIAGMCIKRKQGNNTRIIFQQNELVQPSIVPQEVNDDNSVHVDVISDNIAGREATPYTSLQMTEKHLYTALVGPSFMSTETSFVIGRIANRDFHVETQFEMSERQENNYDEPENDGPGDTNYDDVEVLEKDIPGQTNTESEATTSYSFVK</sequence>
<keyword evidence="2" id="KW-1133">Transmembrane helix</keyword>
<protein>
    <submittedName>
        <fullName evidence="3">Uncharacterized protein</fullName>
    </submittedName>
</protein>
<feature type="transmembrane region" description="Helical" evidence="2">
    <location>
        <begin position="74"/>
        <end position="98"/>
    </location>
</feature>
<name>A0A9D4BN34_DREPO</name>
<accession>A0A9D4BN34</accession>
<gene>
    <name evidence="3" type="ORF">DPMN_077222</name>
</gene>
<feature type="region of interest" description="Disordered" evidence="1">
    <location>
        <begin position="192"/>
        <end position="241"/>
    </location>
</feature>
<dbReference type="Proteomes" id="UP000828390">
    <property type="component" value="Unassembled WGS sequence"/>
</dbReference>
<keyword evidence="2" id="KW-0472">Membrane</keyword>
<organism evidence="3 4">
    <name type="scientific">Dreissena polymorpha</name>
    <name type="common">Zebra mussel</name>
    <name type="synonym">Mytilus polymorpha</name>
    <dbReference type="NCBI Taxonomy" id="45954"/>
    <lineage>
        <taxon>Eukaryota</taxon>
        <taxon>Metazoa</taxon>
        <taxon>Spiralia</taxon>
        <taxon>Lophotrochozoa</taxon>
        <taxon>Mollusca</taxon>
        <taxon>Bivalvia</taxon>
        <taxon>Autobranchia</taxon>
        <taxon>Heteroconchia</taxon>
        <taxon>Euheterodonta</taxon>
        <taxon>Imparidentia</taxon>
        <taxon>Neoheterodontei</taxon>
        <taxon>Myida</taxon>
        <taxon>Dreissenoidea</taxon>
        <taxon>Dreissenidae</taxon>
        <taxon>Dreissena</taxon>
    </lineage>
</organism>
<reference evidence="3" key="1">
    <citation type="journal article" date="2019" name="bioRxiv">
        <title>The Genome of the Zebra Mussel, Dreissena polymorpha: A Resource for Invasive Species Research.</title>
        <authorList>
            <person name="McCartney M.A."/>
            <person name="Auch B."/>
            <person name="Kono T."/>
            <person name="Mallez S."/>
            <person name="Zhang Y."/>
            <person name="Obille A."/>
            <person name="Becker A."/>
            <person name="Abrahante J.E."/>
            <person name="Garbe J."/>
            <person name="Badalamenti J.P."/>
            <person name="Herman A."/>
            <person name="Mangelson H."/>
            <person name="Liachko I."/>
            <person name="Sullivan S."/>
            <person name="Sone E.D."/>
            <person name="Koren S."/>
            <person name="Silverstein K.A.T."/>
            <person name="Beckman K.B."/>
            <person name="Gohl D.M."/>
        </authorList>
    </citation>
    <scope>NUCLEOTIDE SEQUENCE</scope>
    <source>
        <strain evidence="3">Duluth1</strain>
        <tissue evidence="3">Whole animal</tissue>
    </source>
</reference>
<dbReference type="EMBL" id="JAIWYP010000015">
    <property type="protein sequence ID" value="KAH3702214.1"/>
    <property type="molecule type" value="Genomic_DNA"/>
</dbReference>
<evidence type="ECO:0000256" key="2">
    <source>
        <dbReference type="SAM" id="Phobius"/>
    </source>
</evidence>